<evidence type="ECO:0000313" key="1">
    <source>
        <dbReference type="EMBL" id="HBH2622033.1"/>
    </source>
</evidence>
<dbReference type="Gene3D" id="3.90.1690.10">
    <property type="entry name" value="phage-related protein like domain"/>
    <property type="match status" value="1"/>
</dbReference>
<comment type="caution">
    <text evidence="1">The sequence shown here is derived from an EMBL/GenBank/DDBJ whole genome shotgun (WGS) entry which is preliminary data.</text>
</comment>
<reference evidence="1" key="1">
    <citation type="journal article" date="2018" name="Genome Biol.">
        <title>SKESA: strategic k-mer extension for scrupulous assemblies.</title>
        <authorList>
            <person name="Souvorov A."/>
            <person name="Agarwala R."/>
            <person name="Lipman D.J."/>
        </authorList>
    </citation>
    <scope>NUCLEOTIDE SEQUENCE</scope>
    <source>
        <strain evidence="1">Clostridioides</strain>
    </source>
</reference>
<dbReference type="RefSeq" id="WP_021371050.1">
    <property type="nucleotide sequence ID" value="NZ_BINQ01000052.1"/>
</dbReference>
<dbReference type="EMBL" id="DAEQIJ010000034">
    <property type="protein sequence ID" value="HBH2622033.1"/>
    <property type="molecule type" value="Genomic_DNA"/>
</dbReference>
<name>A0A9P4DBI0_CLODI</name>
<accession>A0A9P4DBI0</accession>
<reference evidence="1" key="2">
    <citation type="submission" date="2021-06" db="EMBL/GenBank/DDBJ databases">
        <authorList>
            <consortium name="NCBI Pathogen Detection Project"/>
        </authorList>
    </citation>
    <scope>NUCLEOTIDE SEQUENCE</scope>
    <source>
        <strain evidence="1">Clostridioides</strain>
    </source>
</reference>
<organism evidence="1 2">
    <name type="scientific">Clostridioides difficile</name>
    <name type="common">Peptoclostridium difficile</name>
    <dbReference type="NCBI Taxonomy" id="1496"/>
    <lineage>
        <taxon>Bacteria</taxon>
        <taxon>Bacillati</taxon>
        <taxon>Bacillota</taxon>
        <taxon>Clostridia</taxon>
        <taxon>Peptostreptococcales</taxon>
        <taxon>Peptostreptococcaceae</taxon>
        <taxon>Clostridioides</taxon>
    </lineage>
</organism>
<sequence length="339" mass="37996">MARVEELLSVQELINYTKTRKLKETMGDLLFPTQKIEGLEIKMIKGASNLPVSASVHAFDTEAEIASREGANLSIAELALVKRKIKLDEKDIIVLEEPRNSQEETQMINQIFNDVDNLVSSVNTRIEAMRMEVLTTGELNINENGVKASLKYGTPTNHKETKTWSSGTPDILGDIYNMTDKIVVDTGFTPTRSLTSKTILNTILRDEKLRKAIFGVNSDKLLTLKELNVFLASQSLPPIFTYDERYRVQGKDGKYTTKRFLDENKFILMPDGKMGDTFFGLTAEELELRKNPSIDISSVGNIIVEQYSTADPVAKWIKAVATVLPSFPYADQVFMGTIN</sequence>
<dbReference type="InterPro" id="IPR053738">
    <property type="entry name" value="Lambda_capsid_assembly"/>
</dbReference>
<evidence type="ECO:0000313" key="2">
    <source>
        <dbReference type="Proteomes" id="UP000879542"/>
    </source>
</evidence>
<gene>
    <name evidence="1" type="ORF">KRQ00_003855</name>
</gene>
<protein>
    <submittedName>
        <fullName evidence="1">Major capsid protein</fullName>
    </submittedName>
</protein>
<dbReference type="InterPro" id="IPR005564">
    <property type="entry name" value="Major_capsid_GpE"/>
</dbReference>
<dbReference type="Pfam" id="PF03864">
    <property type="entry name" value="Phage_cap_E"/>
    <property type="match status" value="1"/>
</dbReference>
<dbReference type="AlphaFoldDB" id="A0A9P4DBI0"/>
<proteinExistence type="predicted"/>
<dbReference type="Proteomes" id="UP000879542">
    <property type="component" value="Unassembled WGS sequence"/>
</dbReference>